<dbReference type="SUPFAM" id="SSF52374">
    <property type="entry name" value="Nucleotidylyl transferase"/>
    <property type="match status" value="1"/>
</dbReference>
<dbReference type="GO" id="GO:0005524">
    <property type="term" value="F:ATP binding"/>
    <property type="evidence" value="ECO:0007669"/>
    <property type="project" value="UniProtKB-UniRule"/>
</dbReference>
<evidence type="ECO:0000259" key="12">
    <source>
        <dbReference type="SMART" id="SM01016"/>
    </source>
</evidence>
<evidence type="ECO:0000256" key="8">
    <source>
        <dbReference type="ARBA" id="ARBA00049339"/>
    </source>
</evidence>
<comment type="subunit">
    <text evidence="9">Monomer.</text>
</comment>
<evidence type="ECO:0000256" key="6">
    <source>
        <dbReference type="ARBA" id="ARBA00022917"/>
    </source>
</evidence>
<gene>
    <name evidence="9" type="primary">argS</name>
    <name evidence="13" type="ORF">H9S92_17910</name>
</gene>
<dbReference type="PANTHER" id="PTHR11956">
    <property type="entry name" value="ARGINYL-TRNA SYNTHETASE"/>
    <property type="match status" value="1"/>
</dbReference>
<dbReference type="InterPro" id="IPR001278">
    <property type="entry name" value="Arg-tRNA-ligase"/>
</dbReference>
<dbReference type="AlphaFoldDB" id="A0A923PP81"/>
<evidence type="ECO:0000259" key="11">
    <source>
        <dbReference type="SMART" id="SM00836"/>
    </source>
</evidence>
<comment type="catalytic activity">
    <reaction evidence="8 9">
        <text>tRNA(Arg) + L-arginine + ATP = L-arginyl-tRNA(Arg) + AMP + diphosphate</text>
        <dbReference type="Rhea" id="RHEA:20301"/>
        <dbReference type="Rhea" id="RHEA-COMP:9658"/>
        <dbReference type="Rhea" id="RHEA-COMP:9673"/>
        <dbReference type="ChEBI" id="CHEBI:30616"/>
        <dbReference type="ChEBI" id="CHEBI:32682"/>
        <dbReference type="ChEBI" id="CHEBI:33019"/>
        <dbReference type="ChEBI" id="CHEBI:78442"/>
        <dbReference type="ChEBI" id="CHEBI:78513"/>
        <dbReference type="ChEBI" id="CHEBI:456215"/>
        <dbReference type="EC" id="6.1.1.19"/>
    </reaction>
</comment>
<evidence type="ECO:0000256" key="7">
    <source>
        <dbReference type="ARBA" id="ARBA00023146"/>
    </source>
</evidence>
<dbReference type="PANTHER" id="PTHR11956:SF5">
    <property type="entry name" value="ARGININE--TRNA LIGASE, CYTOPLASMIC"/>
    <property type="match status" value="1"/>
</dbReference>
<evidence type="ECO:0000256" key="3">
    <source>
        <dbReference type="ARBA" id="ARBA00022598"/>
    </source>
</evidence>
<dbReference type="InterPro" id="IPR036695">
    <property type="entry name" value="Arg-tRNA-synth_N_sf"/>
</dbReference>
<dbReference type="GO" id="GO:0006420">
    <property type="term" value="P:arginyl-tRNA aminoacylation"/>
    <property type="evidence" value="ECO:0007669"/>
    <property type="project" value="UniProtKB-UniRule"/>
</dbReference>
<keyword evidence="14" id="KW-1185">Reference proteome</keyword>
<dbReference type="Gene3D" id="3.30.1360.70">
    <property type="entry name" value="Arginyl tRNA synthetase N-terminal domain"/>
    <property type="match status" value="1"/>
</dbReference>
<dbReference type="InterPro" id="IPR035684">
    <property type="entry name" value="ArgRS_core"/>
</dbReference>
<dbReference type="SUPFAM" id="SSF55190">
    <property type="entry name" value="Arginyl-tRNA synthetase (ArgRS), N-terminal 'additional' domain"/>
    <property type="match status" value="1"/>
</dbReference>
<evidence type="ECO:0000256" key="10">
    <source>
        <dbReference type="RuleBase" id="RU363038"/>
    </source>
</evidence>
<dbReference type="NCBIfam" id="TIGR00456">
    <property type="entry name" value="argS"/>
    <property type="match status" value="1"/>
</dbReference>
<dbReference type="GO" id="GO:0005737">
    <property type="term" value="C:cytoplasm"/>
    <property type="evidence" value="ECO:0007669"/>
    <property type="project" value="UniProtKB-SubCell"/>
</dbReference>
<comment type="similarity">
    <text evidence="1 9 10">Belongs to the class-I aminoacyl-tRNA synthetase family.</text>
</comment>
<feature type="short sequence motif" description="'HIGH' region" evidence="9">
    <location>
        <begin position="125"/>
        <end position="135"/>
    </location>
</feature>
<dbReference type="InterPro" id="IPR014729">
    <property type="entry name" value="Rossmann-like_a/b/a_fold"/>
</dbReference>
<dbReference type="PRINTS" id="PR01038">
    <property type="entry name" value="TRNASYNTHARG"/>
</dbReference>
<dbReference type="SUPFAM" id="SSF47323">
    <property type="entry name" value="Anticodon-binding domain of a subclass of class I aminoacyl-tRNA synthetases"/>
    <property type="match status" value="1"/>
</dbReference>
<dbReference type="Gene3D" id="1.10.730.10">
    <property type="entry name" value="Isoleucyl-tRNA Synthetase, Domain 1"/>
    <property type="match status" value="1"/>
</dbReference>
<dbReference type="EMBL" id="JACSIT010000148">
    <property type="protein sequence ID" value="MBC6996050.1"/>
    <property type="molecule type" value="Genomic_DNA"/>
</dbReference>
<dbReference type="InterPro" id="IPR005148">
    <property type="entry name" value="Arg-tRNA-synth_N"/>
</dbReference>
<evidence type="ECO:0000313" key="14">
    <source>
        <dbReference type="Proteomes" id="UP000650081"/>
    </source>
</evidence>
<dbReference type="PROSITE" id="PS00178">
    <property type="entry name" value="AA_TRNA_LIGASE_I"/>
    <property type="match status" value="1"/>
</dbReference>
<keyword evidence="2 9" id="KW-0963">Cytoplasm</keyword>
<evidence type="ECO:0000256" key="1">
    <source>
        <dbReference type="ARBA" id="ARBA00005594"/>
    </source>
</evidence>
<evidence type="ECO:0000256" key="2">
    <source>
        <dbReference type="ARBA" id="ARBA00022490"/>
    </source>
</evidence>
<protein>
    <recommendedName>
        <fullName evidence="9">Arginine--tRNA ligase</fullName>
        <ecNumber evidence="9">6.1.1.19</ecNumber>
    </recommendedName>
    <alternativeName>
        <fullName evidence="9">Arginyl-tRNA synthetase</fullName>
        <shortName evidence="9">ArgRS</shortName>
    </alternativeName>
</protein>
<keyword evidence="7 9" id="KW-0030">Aminoacyl-tRNA synthetase</keyword>
<organism evidence="13 14">
    <name type="scientific">Neolewinella lacunae</name>
    <dbReference type="NCBI Taxonomy" id="1517758"/>
    <lineage>
        <taxon>Bacteria</taxon>
        <taxon>Pseudomonadati</taxon>
        <taxon>Bacteroidota</taxon>
        <taxon>Saprospiria</taxon>
        <taxon>Saprospirales</taxon>
        <taxon>Lewinellaceae</taxon>
        <taxon>Neolewinella</taxon>
    </lineage>
</organism>
<dbReference type="GO" id="GO:0004814">
    <property type="term" value="F:arginine-tRNA ligase activity"/>
    <property type="evidence" value="ECO:0007669"/>
    <property type="project" value="UniProtKB-UniRule"/>
</dbReference>
<reference evidence="13" key="1">
    <citation type="submission" date="2020-08" db="EMBL/GenBank/DDBJ databases">
        <title>Lewinella bacteria from marine environments.</title>
        <authorList>
            <person name="Zhong Y."/>
        </authorList>
    </citation>
    <scope>NUCLEOTIDE SEQUENCE</scope>
    <source>
        <strain evidence="13">KCTC 42187</strain>
    </source>
</reference>
<proteinExistence type="inferred from homology"/>
<dbReference type="Proteomes" id="UP000650081">
    <property type="component" value="Unassembled WGS sequence"/>
</dbReference>
<evidence type="ECO:0000256" key="5">
    <source>
        <dbReference type="ARBA" id="ARBA00022840"/>
    </source>
</evidence>
<evidence type="ECO:0000313" key="13">
    <source>
        <dbReference type="EMBL" id="MBC6996050.1"/>
    </source>
</evidence>
<feature type="domain" description="DALR anticodon binding" evidence="11">
    <location>
        <begin position="500"/>
        <end position="616"/>
    </location>
</feature>
<sequence>MTKTLPQILQAGVQRALTELYGVDGSSEEITLQTTRREFAGEYTVVTFPLTRLARKKPDEIAEDLGQYLKANLAEVADFNVIKGFLNLVISDAYWSDFLLTAAIQEDYGQSPARDETVVVEFSSPNTNKPLHLGHVRNILLGWSASQLLAKAGYNVKRVQIINDRGIAICKSMLAWQRYSDGATPESTGQKPDHFVGDYYVLFEQKFQEEYQQWQATEVAQQVLAQHAKAEQTPAEFFKGFSKKYFNDYSELGQAAKQMLLDWEAGETETVALWRKMNAWVYAGFEETYARLGVTFDKLYYESETYVLGKDMVELGLEKGAFLAREDGSIYADLTDAKLSEKTLMRADGTSIYITQDLGTARLRYDDFGAKRMIYVVADEQNHHFATLFELLKRLEEPYAAGLFHLSYGMVDLPTGRMKSREGTVVDADDLMNEVIHEATIASQERDATSELSTEEQKAIIRQIGMAALKFHIIKVGPQKRMTFDPKESVDMQGQTGPYVQNAYVRTRAVWRKAGELDLSAAADYRDLAPAERELINQLYAFPALVRDAAEALDPSVVAMYCYELAKSLHKFWHDHSILSAESPAAVAFRLQLCKAVGNTLSAGMNLLGIEVPERM</sequence>
<name>A0A923PP81_9BACT</name>
<dbReference type="SMART" id="SM01016">
    <property type="entry name" value="Arg_tRNA_synt_N"/>
    <property type="match status" value="1"/>
</dbReference>
<dbReference type="Pfam" id="PF00750">
    <property type="entry name" value="tRNA-synt_1d"/>
    <property type="match status" value="1"/>
</dbReference>
<dbReference type="Pfam" id="PF03485">
    <property type="entry name" value="Arg_tRNA_synt_N"/>
    <property type="match status" value="1"/>
</dbReference>
<dbReference type="Gene3D" id="3.40.50.620">
    <property type="entry name" value="HUPs"/>
    <property type="match status" value="1"/>
</dbReference>
<evidence type="ECO:0000256" key="4">
    <source>
        <dbReference type="ARBA" id="ARBA00022741"/>
    </source>
</evidence>
<comment type="subcellular location">
    <subcellularLocation>
        <location evidence="9">Cytoplasm</location>
    </subcellularLocation>
</comment>
<comment type="caution">
    <text evidence="13">The sequence shown here is derived from an EMBL/GenBank/DDBJ whole genome shotgun (WGS) entry which is preliminary data.</text>
</comment>
<keyword evidence="5 9" id="KW-0067">ATP-binding</keyword>
<dbReference type="HAMAP" id="MF_00123">
    <property type="entry name" value="Arg_tRNA_synth"/>
    <property type="match status" value="1"/>
</dbReference>
<feature type="domain" description="Arginyl tRNA synthetase N-terminal" evidence="12">
    <location>
        <begin position="7"/>
        <end position="90"/>
    </location>
</feature>
<keyword evidence="3 9" id="KW-0436">Ligase</keyword>
<dbReference type="InterPro" id="IPR001412">
    <property type="entry name" value="aa-tRNA-synth_I_CS"/>
</dbReference>
<dbReference type="InterPro" id="IPR008909">
    <property type="entry name" value="DALR_anticod-bd"/>
</dbReference>
<keyword evidence="4 9" id="KW-0547">Nucleotide-binding</keyword>
<dbReference type="RefSeq" id="WP_187468072.1">
    <property type="nucleotide sequence ID" value="NZ_JACSIT010000148.1"/>
</dbReference>
<dbReference type="EC" id="6.1.1.19" evidence="9"/>
<dbReference type="SMART" id="SM00836">
    <property type="entry name" value="DALR_1"/>
    <property type="match status" value="1"/>
</dbReference>
<keyword evidence="6 9" id="KW-0648">Protein biosynthesis</keyword>
<evidence type="ECO:0000256" key="9">
    <source>
        <dbReference type="HAMAP-Rule" id="MF_00123"/>
    </source>
</evidence>
<dbReference type="Pfam" id="PF05746">
    <property type="entry name" value="DALR_1"/>
    <property type="match status" value="1"/>
</dbReference>
<dbReference type="InterPro" id="IPR009080">
    <property type="entry name" value="tRNAsynth_Ia_anticodon-bd"/>
</dbReference>
<accession>A0A923PP81</accession>